<proteinExistence type="predicted"/>
<reference evidence="1 2" key="1">
    <citation type="submission" date="2015-09" db="EMBL/GenBank/DDBJ databases">
        <authorList>
            <consortium name="Swine Surveillance"/>
        </authorList>
    </citation>
    <scope>NUCLEOTIDE SEQUENCE [LARGE SCALE GENOMIC DNA]</scope>
    <source>
        <strain evidence="1 2">CECT 4292</strain>
    </source>
</reference>
<dbReference type="Proteomes" id="UP000050783">
    <property type="component" value="Unassembled WGS sequence"/>
</dbReference>
<dbReference type="EMBL" id="CYPU01000023">
    <property type="protein sequence ID" value="CUH47358.1"/>
    <property type="molecule type" value="Genomic_DNA"/>
</dbReference>
<evidence type="ECO:0000313" key="2">
    <source>
        <dbReference type="Proteomes" id="UP000050783"/>
    </source>
</evidence>
<organism evidence="1 2">
    <name type="scientific">Ruegeria atlantica</name>
    <dbReference type="NCBI Taxonomy" id="81569"/>
    <lineage>
        <taxon>Bacteria</taxon>
        <taxon>Pseudomonadati</taxon>
        <taxon>Pseudomonadota</taxon>
        <taxon>Alphaproteobacteria</taxon>
        <taxon>Rhodobacterales</taxon>
        <taxon>Roseobacteraceae</taxon>
        <taxon>Ruegeria</taxon>
    </lineage>
</organism>
<sequence length="62" mass="7346">MSTRYKTILIERDIFLKSFALMLLGCICLAKALRHLFPNAIWNYEERHRDVSPVRQLQLQLA</sequence>
<evidence type="ECO:0000313" key="1">
    <source>
        <dbReference type="EMBL" id="CUH47358.1"/>
    </source>
</evidence>
<accession>A0A0P1EXJ9</accession>
<gene>
    <name evidence="1" type="ORF">RUA4292_01528</name>
</gene>
<name>A0A0P1EXJ9_9RHOB</name>
<protein>
    <submittedName>
        <fullName evidence="1">Uncharacterized protein</fullName>
    </submittedName>
</protein>
<dbReference type="AlphaFoldDB" id="A0A0P1EXJ9"/>